<dbReference type="GO" id="GO:0008270">
    <property type="term" value="F:zinc ion binding"/>
    <property type="evidence" value="ECO:0007669"/>
    <property type="project" value="UniProtKB-KW"/>
</dbReference>
<sequence>MAPISLDGLIDSYIALQRGFTLPPANTQSAKQARSAFFCSLCQKGYSRMNEFEAHESSYDHQHKKRLKEMKEMQRQVQPKKEEKGPLMQIKLGGANKTTATGGGGFKKGGFKNAFAPADDDKPVKAEKKDIDDDEAPKPAEADADSDVTDVEDYYDPRRPTGCMPQCRSHIAAGS</sequence>
<feature type="domain" description="C2H2-type" evidence="3">
    <location>
        <begin position="37"/>
        <end position="66"/>
    </location>
</feature>
<dbReference type="HOGENOM" id="CLU_089381_1_0_1"/>
<feature type="region of interest" description="Disordered" evidence="2">
    <location>
        <begin position="71"/>
        <end position="175"/>
    </location>
</feature>
<feature type="compositionally biased region" description="Acidic residues" evidence="2">
    <location>
        <begin position="142"/>
        <end position="154"/>
    </location>
</feature>
<accession>A0A0D2A4Q4</accession>
<dbReference type="PANTHER" id="PTHR47251">
    <property type="entry name" value="FINGER DOMAIN PROTEIN, PUTATIVE (AFU_ORTHOLOGUE AFUA_3G04180)-RELATED"/>
    <property type="match status" value="1"/>
</dbReference>
<evidence type="ECO:0000256" key="2">
    <source>
        <dbReference type="SAM" id="MobiDB-lite"/>
    </source>
</evidence>
<proteinExistence type="predicted"/>
<dbReference type="RefSeq" id="XP_016240023.1">
    <property type="nucleotide sequence ID" value="XM_016374747.1"/>
</dbReference>
<dbReference type="InterPro" id="IPR036236">
    <property type="entry name" value="Znf_C2H2_sf"/>
</dbReference>
<dbReference type="PANTHER" id="PTHR47251:SF1">
    <property type="entry name" value="FINGER DOMAIN PROTEIN, PUTATIVE (AFU_ORTHOLOGUE AFUA_3G04180)-RELATED"/>
    <property type="match status" value="1"/>
</dbReference>
<organism evidence="4 5">
    <name type="scientific">Exophiala spinifera</name>
    <dbReference type="NCBI Taxonomy" id="91928"/>
    <lineage>
        <taxon>Eukaryota</taxon>
        <taxon>Fungi</taxon>
        <taxon>Dikarya</taxon>
        <taxon>Ascomycota</taxon>
        <taxon>Pezizomycotina</taxon>
        <taxon>Eurotiomycetes</taxon>
        <taxon>Chaetothyriomycetidae</taxon>
        <taxon>Chaetothyriales</taxon>
        <taxon>Herpotrichiellaceae</taxon>
        <taxon>Exophiala</taxon>
    </lineage>
</organism>
<evidence type="ECO:0000259" key="3">
    <source>
        <dbReference type="PROSITE" id="PS50157"/>
    </source>
</evidence>
<keyword evidence="5" id="KW-1185">Reference proteome</keyword>
<dbReference type="PROSITE" id="PS50157">
    <property type="entry name" value="ZINC_FINGER_C2H2_2"/>
    <property type="match status" value="1"/>
</dbReference>
<dbReference type="VEuPathDB" id="FungiDB:PV08_00382"/>
<reference evidence="4 5" key="1">
    <citation type="submission" date="2015-01" db="EMBL/GenBank/DDBJ databases">
        <title>The Genome Sequence of Exophiala spinifera CBS89968.</title>
        <authorList>
            <consortium name="The Broad Institute Genomics Platform"/>
            <person name="Cuomo C."/>
            <person name="de Hoog S."/>
            <person name="Gorbushina A."/>
            <person name="Stielow B."/>
            <person name="Teixiera M."/>
            <person name="Abouelleil A."/>
            <person name="Chapman S.B."/>
            <person name="Priest M."/>
            <person name="Young S.K."/>
            <person name="Wortman J."/>
            <person name="Nusbaum C."/>
            <person name="Birren B."/>
        </authorList>
    </citation>
    <scope>NUCLEOTIDE SEQUENCE [LARGE SCALE GENOMIC DNA]</scope>
    <source>
        <strain evidence="4 5">CBS 89968</strain>
    </source>
</reference>
<name>A0A0D2A4Q4_9EURO</name>
<evidence type="ECO:0000313" key="4">
    <source>
        <dbReference type="EMBL" id="KIW19807.1"/>
    </source>
</evidence>
<dbReference type="GeneID" id="27327465"/>
<dbReference type="AlphaFoldDB" id="A0A0D2A4Q4"/>
<keyword evidence="1" id="KW-0862">Zinc</keyword>
<feature type="compositionally biased region" description="Basic and acidic residues" evidence="2">
    <location>
        <begin position="71"/>
        <end position="85"/>
    </location>
</feature>
<protein>
    <recommendedName>
        <fullName evidence="3">C2H2-type domain-containing protein</fullName>
    </recommendedName>
</protein>
<dbReference type="PROSITE" id="PS00028">
    <property type="entry name" value="ZINC_FINGER_C2H2_1"/>
    <property type="match status" value="1"/>
</dbReference>
<dbReference type="STRING" id="91928.A0A0D2A4Q4"/>
<feature type="compositionally biased region" description="Basic and acidic residues" evidence="2">
    <location>
        <begin position="119"/>
        <end position="141"/>
    </location>
</feature>
<dbReference type="SUPFAM" id="SSF57667">
    <property type="entry name" value="beta-beta-alpha zinc fingers"/>
    <property type="match status" value="1"/>
</dbReference>
<evidence type="ECO:0000313" key="5">
    <source>
        <dbReference type="Proteomes" id="UP000053328"/>
    </source>
</evidence>
<keyword evidence="1" id="KW-0863">Zinc-finger</keyword>
<dbReference type="InterPro" id="IPR013087">
    <property type="entry name" value="Znf_C2H2_type"/>
</dbReference>
<evidence type="ECO:0000256" key="1">
    <source>
        <dbReference type="PROSITE-ProRule" id="PRU00042"/>
    </source>
</evidence>
<gene>
    <name evidence="4" type="ORF">PV08_00382</name>
</gene>
<dbReference type="OrthoDB" id="4822at2759"/>
<dbReference type="EMBL" id="KN847492">
    <property type="protein sequence ID" value="KIW19807.1"/>
    <property type="molecule type" value="Genomic_DNA"/>
</dbReference>
<dbReference type="Proteomes" id="UP000053328">
    <property type="component" value="Unassembled WGS sequence"/>
</dbReference>
<keyword evidence="1" id="KW-0479">Metal-binding</keyword>